<dbReference type="GO" id="GO:0004239">
    <property type="term" value="F:initiator methionyl aminopeptidase activity"/>
    <property type="evidence" value="ECO:0007669"/>
    <property type="project" value="UniProtKB-UniRule"/>
</dbReference>
<evidence type="ECO:0000256" key="3">
    <source>
        <dbReference type="ARBA" id="ARBA00022670"/>
    </source>
</evidence>
<sequence>MAAPKEATVHNLTGRWTMDSSLSDSTDPTLQLQGISWFTRKAIGLATITLHIKEYTEEGTVHIDIAQTLTGGISGTTEKRELGWNVREHTDHIFGTVKGQTRFVSSKKDGSKTVPDLEIQTKVGKEEEDAGVAKFLNGDVLADGSASDGWAVDESEGSEPFLQSWVESVDNGWTAEQVWGFEVINGARYYTRRIVVAKNGVCSKASTRHEKDGERTAKDAPRRTCDFHYNCLQPQLKSQLRSTTKLMTTTCFMRTESPTGSAAAIINPPKPAAASGLVQGVLDGDDDDGEGENNDYQKIGTDLKSGGQPNNDGKKRKRKNKKKKKKKASNGQQTTPPRMPLPSIFHDQRYPEGEIVEYAACNDNLQRTTAEELRHQAAIQNMNDEFLTNYRQAAEVHRQVRQYVQSITKPGVSMSELAHEIETGVRALTGHEGIETGDALKAGLAFPTGLCLNNVAAHWTPNPGAKEVILQHDDVLKIDFGVHINGRIVDSAFTMASSPVYDNLLKAVKAATNTGIKEAGVDARIDHISGEIQEVMESYEVEINGKVIPVKALRSLTGHNILRYKIHGEKQVPFVKSKTTQCMEEGDVFAIETFGSTGKGYTRDEAGVYGYGLNEQASTAGLHHASAKSLLKTIRENFGTLVFSRRYLEHMGVKNYHLGMRSLISNDIVECYAPLVDVPGSYVAQFEHTSAEQFGIEFNILYNTVNRVKQTLLLSPNIIKAQATTQNIISGSYRSNVAYSSHEAESRFGTLVKDV</sequence>
<dbReference type="InterPro" id="IPR002468">
    <property type="entry name" value="Pept_M24A_MAP2"/>
</dbReference>
<evidence type="ECO:0000256" key="2">
    <source>
        <dbReference type="ARBA" id="ARBA00022490"/>
    </source>
</evidence>
<comment type="similarity">
    <text evidence="6">Belongs to the peptidase M24A family. Methionine aminopeptidase eukaryotic type 2 subfamily.</text>
</comment>
<feature type="binding site" evidence="6">
    <location>
        <position position="458"/>
    </location>
    <ligand>
        <name>substrate</name>
    </ligand>
</feature>
<name>A0A178F7M1_TRIRU</name>
<gene>
    <name evidence="9" type="ORF">A7C99_1321</name>
</gene>
<dbReference type="EMBL" id="LHPM01000010">
    <property type="protein sequence ID" value="OAL67457.1"/>
    <property type="molecule type" value="Genomic_DNA"/>
</dbReference>
<dbReference type="InterPro" id="IPR036005">
    <property type="entry name" value="Creatinase/aminopeptidase-like"/>
</dbReference>
<dbReference type="PANTHER" id="PTHR45777">
    <property type="entry name" value="METHIONINE AMINOPEPTIDASE 2"/>
    <property type="match status" value="1"/>
</dbReference>
<dbReference type="VEuPathDB" id="FungiDB:TERG_07524"/>
<dbReference type="AlphaFoldDB" id="A0A178F7M1"/>
<dbReference type="GO" id="GO:0006508">
    <property type="term" value="P:proteolysis"/>
    <property type="evidence" value="ECO:0007669"/>
    <property type="project" value="UniProtKB-KW"/>
</dbReference>
<proteinExistence type="inferred from homology"/>
<dbReference type="GO" id="GO:0046872">
    <property type="term" value="F:metal ion binding"/>
    <property type="evidence" value="ECO:0007669"/>
    <property type="project" value="UniProtKB-UniRule"/>
</dbReference>
<keyword evidence="3 6" id="KW-0645">Protease</keyword>
<accession>A0A178F7M1</accession>
<dbReference type="VEuPathDB" id="FungiDB:TERG_07525"/>
<evidence type="ECO:0000256" key="5">
    <source>
        <dbReference type="ARBA" id="ARBA00022801"/>
    </source>
</evidence>
<comment type="subcellular location">
    <subcellularLocation>
        <location evidence="6">Cytoplasm</location>
    </subcellularLocation>
</comment>
<evidence type="ECO:0000256" key="6">
    <source>
        <dbReference type="HAMAP-Rule" id="MF_03175"/>
    </source>
</evidence>
<protein>
    <recommendedName>
        <fullName evidence="6">Methionine aminopeptidase 2</fullName>
        <shortName evidence="6">MAP 2</shortName>
        <shortName evidence="6">MetAP 2</shortName>
        <ecNumber evidence="6">3.4.11.18</ecNumber>
    </recommendedName>
    <alternativeName>
        <fullName evidence="6">Peptidase M</fullName>
    </alternativeName>
</protein>
<dbReference type="NCBIfam" id="TIGR00501">
    <property type="entry name" value="met_pdase_II"/>
    <property type="match status" value="1"/>
</dbReference>
<comment type="caution">
    <text evidence="9">The sequence shown here is derived from an EMBL/GenBank/DDBJ whole genome shotgun (WGS) entry which is preliminary data.</text>
</comment>
<dbReference type="HAMAP" id="MF_03175">
    <property type="entry name" value="MetAP_2_euk"/>
    <property type="match status" value="1"/>
</dbReference>
<evidence type="ECO:0000259" key="8">
    <source>
        <dbReference type="Pfam" id="PF00557"/>
    </source>
</evidence>
<comment type="function">
    <text evidence="6">Cotranslationally removes the N-terminal methionine from nascent proteins. The N-terminal methionine is often cleaved when the second residue in the primary sequence is small and uncharged (Met-Ala-, Cys, Gly, Pro, Ser, Thr, or Val).</text>
</comment>
<dbReference type="InterPro" id="IPR018349">
    <property type="entry name" value="Pept_M24A_MAP2_BS"/>
</dbReference>
<organism evidence="9 10">
    <name type="scientific">Trichophyton rubrum</name>
    <name type="common">Athlete's foot fungus</name>
    <name type="synonym">Epidermophyton rubrum</name>
    <dbReference type="NCBI Taxonomy" id="5551"/>
    <lineage>
        <taxon>Eukaryota</taxon>
        <taxon>Fungi</taxon>
        <taxon>Dikarya</taxon>
        <taxon>Ascomycota</taxon>
        <taxon>Pezizomycotina</taxon>
        <taxon>Eurotiomycetes</taxon>
        <taxon>Eurotiomycetidae</taxon>
        <taxon>Onygenales</taxon>
        <taxon>Arthrodermataceae</taxon>
        <taxon>Trichophyton</taxon>
    </lineage>
</organism>
<feature type="binding site" evidence="6">
    <location>
        <position position="687"/>
    </location>
    <ligand>
        <name>a divalent metal cation</name>
        <dbReference type="ChEBI" id="CHEBI:60240"/>
        <label>2</label>
        <note>catalytic</note>
    </ligand>
</feature>
<comment type="cofactor">
    <cofactor evidence="6">
        <name>Co(2+)</name>
        <dbReference type="ChEBI" id="CHEBI:48828"/>
    </cofactor>
    <cofactor evidence="6">
        <name>Zn(2+)</name>
        <dbReference type="ChEBI" id="CHEBI:29105"/>
    </cofactor>
    <cofactor evidence="6">
        <name>Mn(2+)</name>
        <dbReference type="ChEBI" id="CHEBI:29035"/>
    </cofactor>
    <cofactor evidence="6">
        <name>Fe(2+)</name>
        <dbReference type="ChEBI" id="CHEBI:29033"/>
    </cofactor>
    <text evidence="6">Binds 2 divalent metal cations per subunit. Has a high-affinity and a low affinity metal-binding site. The true nature of the physiological cofactor is under debate. The enzyme is active with cobalt, zinc, manganese or divalent iron ions. Most likely, methionine aminopeptidases function as mononuclear Fe(2+)-metalloproteases under physiological conditions, and the catalytically relevant metal-binding site has been assigned to the histidine-containing high-affinity site.</text>
</comment>
<feature type="domain" description="Peptidase M24" evidence="8">
    <location>
        <begin position="389"/>
        <end position="600"/>
    </location>
</feature>
<feature type="binding site" evidence="6">
    <location>
        <position position="490"/>
    </location>
    <ligand>
        <name>a divalent metal cation</name>
        <dbReference type="ChEBI" id="CHEBI:60240"/>
        <label>1</label>
    </ligand>
</feature>
<comment type="catalytic activity">
    <reaction evidence="6">
        <text>Release of N-terminal amino acids, preferentially methionine, from peptides and arylamides.</text>
        <dbReference type="EC" id="3.4.11.18"/>
    </reaction>
</comment>
<dbReference type="InterPro" id="IPR036390">
    <property type="entry name" value="WH_DNA-bd_sf"/>
</dbReference>
<dbReference type="PROSITE" id="PS01202">
    <property type="entry name" value="MAP_2"/>
    <property type="match status" value="1"/>
</dbReference>
<evidence type="ECO:0000256" key="4">
    <source>
        <dbReference type="ARBA" id="ARBA00022723"/>
    </source>
</evidence>
<dbReference type="InterPro" id="IPR000994">
    <property type="entry name" value="Pept_M24"/>
</dbReference>
<evidence type="ECO:0000256" key="7">
    <source>
        <dbReference type="SAM" id="MobiDB-lite"/>
    </source>
</evidence>
<evidence type="ECO:0000313" key="9">
    <source>
        <dbReference type="EMBL" id="OAL67457.1"/>
    </source>
</evidence>
<dbReference type="GO" id="GO:0005737">
    <property type="term" value="C:cytoplasm"/>
    <property type="evidence" value="ECO:0007669"/>
    <property type="project" value="UniProtKB-SubCell"/>
</dbReference>
<evidence type="ECO:0000256" key="1">
    <source>
        <dbReference type="ARBA" id="ARBA00022438"/>
    </source>
</evidence>
<dbReference type="CDD" id="cd01088">
    <property type="entry name" value="MetAP2"/>
    <property type="match status" value="1"/>
</dbReference>
<reference evidence="9 10" key="1">
    <citation type="submission" date="2016-05" db="EMBL/GenBank/DDBJ databases">
        <title>Genome sequencing of Trichophyton rubrum CMCC(F)T1i isolated from hair.</title>
        <authorList>
            <person name="Zhan P."/>
            <person name="Tao Y."/>
            <person name="Liu W."/>
        </authorList>
    </citation>
    <scope>NUCLEOTIDE SEQUENCE [LARGE SCALE GENOMIC DNA]</scope>
    <source>
        <strain evidence="10">CMCC(F)T1i</strain>
    </source>
</reference>
<dbReference type="Gene3D" id="1.10.10.10">
    <property type="entry name" value="Winged helix-like DNA-binding domain superfamily/Winged helix DNA-binding domain"/>
    <property type="match status" value="1"/>
</dbReference>
<keyword evidence="1 6" id="KW-0031">Aminopeptidase</keyword>
<dbReference type="InterPro" id="IPR050247">
    <property type="entry name" value="Met_Aminopeptidase_Type2"/>
</dbReference>
<keyword evidence="4 6" id="KW-0479">Metal-binding</keyword>
<dbReference type="Proteomes" id="UP000243015">
    <property type="component" value="Unassembled WGS sequence"/>
</dbReference>
<dbReference type="EC" id="3.4.11.18" evidence="6"/>
<keyword evidence="2 6" id="KW-0963">Cytoplasm</keyword>
<feature type="binding site" evidence="6">
    <location>
        <position position="687"/>
    </location>
    <ligand>
        <name>a divalent metal cation</name>
        <dbReference type="ChEBI" id="CHEBI:60240"/>
        <label>1</label>
    </ligand>
</feature>
<feature type="binding site" evidence="6">
    <location>
        <position position="592"/>
    </location>
    <ligand>
        <name>a divalent metal cation</name>
        <dbReference type="ChEBI" id="CHEBI:60240"/>
        <label>2</label>
        <note>catalytic</note>
    </ligand>
</feature>
<feature type="compositionally biased region" description="Basic residues" evidence="7">
    <location>
        <begin position="314"/>
        <end position="328"/>
    </location>
</feature>
<dbReference type="InterPro" id="IPR036388">
    <property type="entry name" value="WH-like_DNA-bd_sf"/>
</dbReference>
<evidence type="ECO:0000313" key="10">
    <source>
        <dbReference type="Proteomes" id="UP000243015"/>
    </source>
</evidence>
<feature type="compositionally biased region" description="Acidic residues" evidence="7">
    <location>
        <begin position="283"/>
        <end position="293"/>
    </location>
</feature>
<dbReference type="SUPFAM" id="SSF46785">
    <property type="entry name" value="Winged helix' DNA-binding domain"/>
    <property type="match status" value="1"/>
</dbReference>
<feature type="binding site" evidence="6">
    <location>
        <position position="490"/>
    </location>
    <ligand>
        <name>a divalent metal cation</name>
        <dbReference type="ChEBI" id="CHEBI:60240"/>
        <label>2</label>
        <note>catalytic</note>
    </ligand>
</feature>
<dbReference type="Gene3D" id="2.40.128.20">
    <property type="match status" value="1"/>
</dbReference>
<feature type="binding site" evidence="6">
    <location>
        <position position="479"/>
    </location>
    <ligand>
        <name>a divalent metal cation</name>
        <dbReference type="ChEBI" id="CHEBI:60240"/>
        <label>1</label>
    </ligand>
</feature>
<dbReference type="Pfam" id="PF00557">
    <property type="entry name" value="Peptidase_M24"/>
    <property type="match status" value="1"/>
</dbReference>
<dbReference type="SUPFAM" id="SSF55920">
    <property type="entry name" value="Creatinase/aminopeptidase"/>
    <property type="match status" value="1"/>
</dbReference>
<keyword evidence="5 6" id="KW-0378">Hydrolase</keyword>
<feature type="region of interest" description="Disordered" evidence="7">
    <location>
        <begin position="259"/>
        <end position="344"/>
    </location>
</feature>
<dbReference type="InterPro" id="IPR012674">
    <property type="entry name" value="Calycin"/>
</dbReference>
<dbReference type="Gene3D" id="3.90.230.10">
    <property type="entry name" value="Creatinase/methionine aminopeptidase superfamily"/>
    <property type="match status" value="1"/>
</dbReference>
<dbReference type="PANTHER" id="PTHR45777:SF1">
    <property type="entry name" value="METHIONINE AMINOPEPTIDASE 2-2"/>
    <property type="match status" value="1"/>
</dbReference>
<feature type="binding site" evidence="6">
    <location>
        <position position="559"/>
    </location>
    <ligand>
        <name>a divalent metal cation</name>
        <dbReference type="ChEBI" id="CHEBI:60240"/>
        <label>2</label>
        <note>catalytic</note>
    </ligand>
</feature>
<dbReference type="GO" id="GO:0070006">
    <property type="term" value="F:metalloaminopeptidase activity"/>
    <property type="evidence" value="ECO:0007669"/>
    <property type="project" value="UniProtKB-UniRule"/>
</dbReference>
<feature type="binding site" evidence="6">
    <location>
        <position position="567"/>
    </location>
    <ligand>
        <name>substrate</name>
    </ligand>
</feature>